<dbReference type="Gene3D" id="1.10.10.10">
    <property type="entry name" value="Winged helix-like DNA-binding domain superfamily/Winged helix DNA-binding domain"/>
    <property type="match status" value="1"/>
</dbReference>
<feature type="domain" description="RNA polymerase sigma factor 70 region 4 type 2" evidence="6">
    <location>
        <begin position="122"/>
        <end position="174"/>
    </location>
</feature>
<dbReference type="SUPFAM" id="SSF88946">
    <property type="entry name" value="Sigma2 domain of RNA polymerase sigma factors"/>
    <property type="match status" value="1"/>
</dbReference>
<feature type="domain" description="RNA polymerase sigma-70 region 2" evidence="5">
    <location>
        <begin position="26"/>
        <end position="89"/>
    </location>
</feature>
<dbReference type="InterPro" id="IPR039425">
    <property type="entry name" value="RNA_pol_sigma-70-like"/>
</dbReference>
<dbReference type="PANTHER" id="PTHR43133:SF46">
    <property type="entry name" value="RNA POLYMERASE SIGMA-70 FACTOR ECF SUBFAMILY"/>
    <property type="match status" value="1"/>
</dbReference>
<evidence type="ECO:0000256" key="2">
    <source>
        <dbReference type="ARBA" id="ARBA00023015"/>
    </source>
</evidence>
<dbReference type="Proteomes" id="UP001204144">
    <property type="component" value="Unassembled WGS sequence"/>
</dbReference>
<gene>
    <name evidence="7" type="ORF">EGI31_05180</name>
</gene>
<dbReference type="InterPro" id="IPR013249">
    <property type="entry name" value="RNA_pol_sigma70_r4_t2"/>
</dbReference>
<dbReference type="Pfam" id="PF04542">
    <property type="entry name" value="Sigma70_r2"/>
    <property type="match status" value="1"/>
</dbReference>
<protein>
    <submittedName>
        <fullName evidence="7">RNA polymerase sigma-70 factor</fullName>
    </submittedName>
</protein>
<evidence type="ECO:0000259" key="6">
    <source>
        <dbReference type="Pfam" id="PF08281"/>
    </source>
</evidence>
<evidence type="ECO:0000313" key="8">
    <source>
        <dbReference type="Proteomes" id="UP001204144"/>
    </source>
</evidence>
<dbReference type="AlphaFoldDB" id="A0AAE3KTK7"/>
<dbReference type="InterPro" id="IPR014284">
    <property type="entry name" value="RNA_pol_sigma-70_dom"/>
</dbReference>
<dbReference type="InterPro" id="IPR007627">
    <property type="entry name" value="RNA_pol_sigma70_r2"/>
</dbReference>
<dbReference type="NCBIfam" id="TIGR02985">
    <property type="entry name" value="Sig70_bacteroi1"/>
    <property type="match status" value="1"/>
</dbReference>
<dbReference type="InterPro" id="IPR014327">
    <property type="entry name" value="RNA_pol_sigma70_bacteroid"/>
</dbReference>
<dbReference type="RefSeq" id="WP_255036097.1">
    <property type="nucleotide sequence ID" value="NZ_RJUF01000009.1"/>
</dbReference>
<dbReference type="SUPFAM" id="SSF88659">
    <property type="entry name" value="Sigma3 and sigma4 domains of RNA polymerase sigma factors"/>
    <property type="match status" value="1"/>
</dbReference>
<dbReference type="Pfam" id="PF08281">
    <property type="entry name" value="Sigma70_r4_2"/>
    <property type="match status" value="1"/>
</dbReference>
<keyword evidence="3" id="KW-0731">Sigma factor</keyword>
<name>A0AAE3KTK7_9BACT</name>
<keyword evidence="8" id="KW-1185">Reference proteome</keyword>
<dbReference type="NCBIfam" id="TIGR02937">
    <property type="entry name" value="sigma70-ECF"/>
    <property type="match status" value="1"/>
</dbReference>
<dbReference type="PANTHER" id="PTHR43133">
    <property type="entry name" value="RNA POLYMERASE ECF-TYPE SIGMA FACTO"/>
    <property type="match status" value="1"/>
</dbReference>
<evidence type="ECO:0000259" key="5">
    <source>
        <dbReference type="Pfam" id="PF04542"/>
    </source>
</evidence>
<accession>A0AAE3KTK7</accession>
<dbReference type="GO" id="GO:0016987">
    <property type="term" value="F:sigma factor activity"/>
    <property type="evidence" value="ECO:0007669"/>
    <property type="project" value="UniProtKB-KW"/>
</dbReference>
<evidence type="ECO:0000256" key="3">
    <source>
        <dbReference type="ARBA" id="ARBA00023082"/>
    </source>
</evidence>
<organism evidence="7 8">
    <name type="scientific">Lacihabitans soyangensis</name>
    <dbReference type="NCBI Taxonomy" id="869394"/>
    <lineage>
        <taxon>Bacteria</taxon>
        <taxon>Pseudomonadati</taxon>
        <taxon>Bacteroidota</taxon>
        <taxon>Cytophagia</taxon>
        <taxon>Cytophagales</taxon>
        <taxon>Leadbetterellaceae</taxon>
        <taxon>Lacihabitans</taxon>
    </lineage>
</organism>
<dbReference type="GO" id="GO:0006352">
    <property type="term" value="P:DNA-templated transcription initiation"/>
    <property type="evidence" value="ECO:0007669"/>
    <property type="project" value="InterPro"/>
</dbReference>
<evidence type="ECO:0000256" key="4">
    <source>
        <dbReference type="ARBA" id="ARBA00023163"/>
    </source>
</evidence>
<keyword evidence="2" id="KW-0805">Transcription regulation</keyword>
<dbReference type="GO" id="GO:0003677">
    <property type="term" value="F:DNA binding"/>
    <property type="evidence" value="ECO:0007669"/>
    <property type="project" value="InterPro"/>
</dbReference>
<comment type="similarity">
    <text evidence="1">Belongs to the sigma-70 factor family. ECF subfamily.</text>
</comment>
<reference evidence="7 8" key="1">
    <citation type="submission" date="2018-11" db="EMBL/GenBank/DDBJ databases">
        <title>Novel bacteria species description.</title>
        <authorList>
            <person name="Han J.-H."/>
        </authorList>
    </citation>
    <scope>NUCLEOTIDE SEQUENCE [LARGE SCALE GENOMIC DNA]</scope>
    <source>
        <strain evidence="7 8">KCTC23259</strain>
    </source>
</reference>
<comment type="caution">
    <text evidence="7">The sequence shown here is derived from an EMBL/GenBank/DDBJ whole genome shotgun (WGS) entry which is preliminary data.</text>
</comment>
<proteinExistence type="inferred from homology"/>
<evidence type="ECO:0000313" key="7">
    <source>
        <dbReference type="EMBL" id="MCP9762336.1"/>
    </source>
</evidence>
<dbReference type="InterPro" id="IPR036388">
    <property type="entry name" value="WH-like_DNA-bd_sf"/>
</dbReference>
<dbReference type="InterPro" id="IPR013325">
    <property type="entry name" value="RNA_pol_sigma_r2"/>
</dbReference>
<dbReference type="Gene3D" id="1.10.1740.10">
    <property type="match status" value="1"/>
</dbReference>
<sequence>MTRVHSNDSFLLERLRKNDQKAFEEIYDQYWRKLFSVAYNILGDKEESEELVQDIFENLWKKRNENQIEHLGVYLVVSAKHKSLNLIKSKINFSNFQEYLIYHEIQQNHSPDSILNFSDLSNAVDKALMNLPEKSCEIFRKSRFENMPVKKIASEYNLSEKAVEYHITKSLKALKEELKYYNSPN</sequence>
<evidence type="ECO:0000256" key="1">
    <source>
        <dbReference type="ARBA" id="ARBA00010641"/>
    </source>
</evidence>
<keyword evidence="4" id="KW-0804">Transcription</keyword>
<dbReference type="EMBL" id="RJUF01000009">
    <property type="protein sequence ID" value="MCP9762336.1"/>
    <property type="molecule type" value="Genomic_DNA"/>
</dbReference>
<dbReference type="InterPro" id="IPR013324">
    <property type="entry name" value="RNA_pol_sigma_r3/r4-like"/>
</dbReference>